<accession>A0A372NLP9</accession>
<dbReference type="EMBL" id="QWDC01000012">
    <property type="protein sequence ID" value="RFZ89881.1"/>
    <property type="molecule type" value="Genomic_DNA"/>
</dbReference>
<sequence length="66" mass="7957">MHILRIKPDDIDKQLKTRNATARIEPQRVVLYNIDVVFNRFKFYFIQEYFAYLQHSLGNIPICDKV</sequence>
<evidence type="ECO:0000313" key="2">
    <source>
        <dbReference type="Proteomes" id="UP000264217"/>
    </source>
</evidence>
<reference evidence="1 2" key="1">
    <citation type="submission" date="2018-08" db="EMBL/GenBank/DDBJ databases">
        <title>Mucilaginibacter sp. MYSH2.</title>
        <authorList>
            <person name="Seo T."/>
        </authorList>
    </citation>
    <scope>NUCLEOTIDE SEQUENCE [LARGE SCALE GENOMIC DNA]</scope>
    <source>
        <strain evidence="1 2">MYSH2</strain>
    </source>
</reference>
<name>A0A372NLP9_9SPHI</name>
<evidence type="ECO:0000313" key="1">
    <source>
        <dbReference type="EMBL" id="RFZ89881.1"/>
    </source>
</evidence>
<comment type="caution">
    <text evidence="1">The sequence shown here is derived from an EMBL/GenBank/DDBJ whole genome shotgun (WGS) entry which is preliminary data.</text>
</comment>
<dbReference type="AlphaFoldDB" id="A0A372NLP9"/>
<gene>
    <name evidence="1" type="ORF">D0C36_24320</name>
</gene>
<dbReference type="Proteomes" id="UP000264217">
    <property type="component" value="Unassembled WGS sequence"/>
</dbReference>
<protein>
    <submittedName>
        <fullName evidence="1">Uncharacterized protein</fullName>
    </submittedName>
</protein>
<organism evidence="1 2">
    <name type="scientific">Mucilaginibacter conchicola</name>
    <dbReference type="NCBI Taxonomy" id="2303333"/>
    <lineage>
        <taxon>Bacteria</taxon>
        <taxon>Pseudomonadati</taxon>
        <taxon>Bacteroidota</taxon>
        <taxon>Sphingobacteriia</taxon>
        <taxon>Sphingobacteriales</taxon>
        <taxon>Sphingobacteriaceae</taxon>
        <taxon>Mucilaginibacter</taxon>
    </lineage>
</organism>
<keyword evidence="2" id="KW-1185">Reference proteome</keyword>
<proteinExistence type="predicted"/>